<evidence type="ECO:0000256" key="3">
    <source>
        <dbReference type="ARBA" id="ARBA00022737"/>
    </source>
</evidence>
<evidence type="ECO:0000256" key="6">
    <source>
        <dbReference type="SAM" id="MobiDB-lite"/>
    </source>
</evidence>
<feature type="region of interest" description="Disordered" evidence="6">
    <location>
        <begin position="144"/>
        <end position="173"/>
    </location>
</feature>
<feature type="non-terminal residue" evidence="8">
    <location>
        <position position="1"/>
    </location>
</feature>
<proteinExistence type="inferred from homology"/>
<dbReference type="EMBL" id="GDJX01022802">
    <property type="protein sequence ID" value="JAT45134.1"/>
    <property type="molecule type" value="Transcribed_RNA"/>
</dbReference>
<reference evidence="8" key="1">
    <citation type="submission" date="2015-07" db="EMBL/GenBank/DDBJ databases">
        <title>Transcriptome Assembly of Anthurium amnicola.</title>
        <authorList>
            <person name="Suzuki J."/>
        </authorList>
    </citation>
    <scope>NUCLEOTIDE SEQUENCE</scope>
</reference>
<protein>
    <submittedName>
        <fullName evidence="8">Putative disease resistance RPP13-like protein 1</fullName>
    </submittedName>
</protein>
<keyword evidence="2" id="KW-0433">Leucine-rich repeat</keyword>
<evidence type="ECO:0000313" key="8">
    <source>
        <dbReference type="EMBL" id="JAT45134.1"/>
    </source>
</evidence>
<evidence type="ECO:0000256" key="4">
    <source>
        <dbReference type="ARBA" id="ARBA00022741"/>
    </source>
</evidence>
<evidence type="ECO:0000256" key="2">
    <source>
        <dbReference type="ARBA" id="ARBA00022614"/>
    </source>
</evidence>
<keyword evidence="3" id="KW-0677">Repeat</keyword>
<dbReference type="Gene3D" id="1.20.5.4130">
    <property type="match status" value="1"/>
</dbReference>
<evidence type="ECO:0000259" key="7">
    <source>
        <dbReference type="Pfam" id="PF18052"/>
    </source>
</evidence>
<organism evidence="8">
    <name type="scientific">Anthurium amnicola</name>
    <dbReference type="NCBI Taxonomy" id="1678845"/>
    <lineage>
        <taxon>Eukaryota</taxon>
        <taxon>Viridiplantae</taxon>
        <taxon>Streptophyta</taxon>
        <taxon>Embryophyta</taxon>
        <taxon>Tracheophyta</taxon>
        <taxon>Spermatophyta</taxon>
        <taxon>Magnoliopsida</taxon>
        <taxon>Liliopsida</taxon>
        <taxon>Araceae</taxon>
        <taxon>Pothoideae</taxon>
        <taxon>Potheae</taxon>
        <taxon>Anthurium</taxon>
    </lineage>
</organism>
<keyword evidence="5" id="KW-0611">Plant defense</keyword>
<name>A0A1D1XRZ5_9ARAE</name>
<dbReference type="Pfam" id="PF18052">
    <property type="entry name" value="Rx_N"/>
    <property type="match status" value="1"/>
</dbReference>
<dbReference type="GO" id="GO:0000166">
    <property type="term" value="F:nucleotide binding"/>
    <property type="evidence" value="ECO:0007669"/>
    <property type="project" value="UniProtKB-KW"/>
</dbReference>
<accession>A0A1D1XRZ5</accession>
<evidence type="ECO:0000256" key="5">
    <source>
        <dbReference type="ARBA" id="ARBA00022821"/>
    </source>
</evidence>
<dbReference type="AlphaFoldDB" id="A0A1D1XRZ5"/>
<keyword evidence="4" id="KW-0547">Nucleotide-binding</keyword>
<dbReference type="GO" id="GO:0006952">
    <property type="term" value="P:defense response"/>
    <property type="evidence" value="ECO:0007669"/>
    <property type="project" value="UniProtKB-KW"/>
</dbReference>
<comment type="similarity">
    <text evidence="1">Belongs to the disease resistance NB-LRR family.</text>
</comment>
<evidence type="ECO:0000256" key="1">
    <source>
        <dbReference type="ARBA" id="ARBA00008894"/>
    </source>
</evidence>
<sequence>IDATLGKYQLVSNVEEEVKKLRSTVSLIKGVLEDAEERQVKEEALNMWLLSLKQILLDAEDALEEHAINYAALQARKLDDTRLAIGRRAKVCNVICCFSRIDELSNSHDTAHQIKAIRKKLDDLSKERESLGLRVLLGGNSWAENRRPRQPGTDSMLADESCIIGRDDEKEKM</sequence>
<dbReference type="InterPro" id="IPR041118">
    <property type="entry name" value="Rx_N"/>
</dbReference>
<feature type="domain" description="Disease resistance N-terminal" evidence="7">
    <location>
        <begin position="6"/>
        <end position="74"/>
    </location>
</feature>
<gene>
    <name evidence="8" type="primary">RPPL1_11</name>
    <name evidence="8" type="ORF">g.125782</name>
</gene>